<feature type="chain" id="PRO_5041992911" evidence="1">
    <location>
        <begin position="25"/>
        <end position="161"/>
    </location>
</feature>
<protein>
    <submittedName>
        <fullName evidence="2">Uncharacterized protein</fullName>
    </submittedName>
</protein>
<name>A0AAD9V1E3_ACRCE</name>
<evidence type="ECO:0000313" key="2">
    <source>
        <dbReference type="EMBL" id="KAK2557749.1"/>
    </source>
</evidence>
<dbReference type="PROSITE" id="PS51257">
    <property type="entry name" value="PROKAR_LIPOPROTEIN"/>
    <property type="match status" value="1"/>
</dbReference>
<proteinExistence type="predicted"/>
<keyword evidence="1" id="KW-0732">Signal</keyword>
<dbReference type="AlphaFoldDB" id="A0AAD9V1E3"/>
<gene>
    <name evidence="2" type="ORF">P5673_020114</name>
</gene>
<sequence>MIYRSLNIISVICGLASCFHGTFGGRRLCHARDAETSNIDVRHCLVAKGCVKWDWVVCSGQVAVPHAMVAQYSYTVAVIFSQYDTCCEPKNTPPIKLHESEYQGFCKCLSPQKYRLVSIYRSETFIKTKHRTKVLQMKDIDFITFLYPDIPMIVSTQSSST</sequence>
<dbReference type="Proteomes" id="UP001249851">
    <property type="component" value="Unassembled WGS sequence"/>
</dbReference>
<reference evidence="2" key="2">
    <citation type="journal article" date="2023" name="Science">
        <title>Genomic signatures of disease resistance in endangered staghorn corals.</title>
        <authorList>
            <person name="Vollmer S.V."/>
            <person name="Selwyn J.D."/>
            <person name="Despard B.A."/>
            <person name="Roesel C.L."/>
        </authorList>
    </citation>
    <scope>NUCLEOTIDE SEQUENCE</scope>
    <source>
        <strain evidence="2">K2</strain>
    </source>
</reference>
<reference evidence="2" key="1">
    <citation type="journal article" date="2023" name="G3 (Bethesda)">
        <title>Whole genome assembly and annotation of the endangered Caribbean coral Acropora cervicornis.</title>
        <authorList>
            <person name="Selwyn J.D."/>
            <person name="Vollmer S.V."/>
        </authorList>
    </citation>
    <scope>NUCLEOTIDE SEQUENCE</scope>
    <source>
        <strain evidence="2">K2</strain>
    </source>
</reference>
<comment type="caution">
    <text evidence="2">The sequence shown here is derived from an EMBL/GenBank/DDBJ whole genome shotgun (WGS) entry which is preliminary data.</text>
</comment>
<dbReference type="EMBL" id="JARQWQ010000048">
    <property type="protein sequence ID" value="KAK2557749.1"/>
    <property type="molecule type" value="Genomic_DNA"/>
</dbReference>
<evidence type="ECO:0000256" key="1">
    <source>
        <dbReference type="SAM" id="SignalP"/>
    </source>
</evidence>
<keyword evidence="3" id="KW-1185">Reference proteome</keyword>
<feature type="signal peptide" evidence="1">
    <location>
        <begin position="1"/>
        <end position="24"/>
    </location>
</feature>
<accession>A0AAD9V1E3</accession>
<organism evidence="2 3">
    <name type="scientific">Acropora cervicornis</name>
    <name type="common">Staghorn coral</name>
    <dbReference type="NCBI Taxonomy" id="6130"/>
    <lineage>
        <taxon>Eukaryota</taxon>
        <taxon>Metazoa</taxon>
        <taxon>Cnidaria</taxon>
        <taxon>Anthozoa</taxon>
        <taxon>Hexacorallia</taxon>
        <taxon>Scleractinia</taxon>
        <taxon>Astrocoeniina</taxon>
        <taxon>Acroporidae</taxon>
        <taxon>Acropora</taxon>
    </lineage>
</organism>
<evidence type="ECO:0000313" key="3">
    <source>
        <dbReference type="Proteomes" id="UP001249851"/>
    </source>
</evidence>